<feature type="compositionally biased region" description="Polar residues" evidence="1">
    <location>
        <begin position="38"/>
        <end position="53"/>
    </location>
</feature>
<feature type="transmembrane region" description="Helical" evidence="2">
    <location>
        <begin position="13"/>
        <end position="31"/>
    </location>
</feature>
<evidence type="ECO:0000313" key="3">
    <source>
        <dbReference type="EMBL" id="MFC3884352.1"/>
    </source>
</evidence>
<reference evidence="4" key="1">
    <citation type="journal article" date="2019" name="Int. J. Syst. Evol. Microbiol.">
        <title>The Global Catalogue of Microorganisms (GCM) 10K type strain sequencing project: providing services to taxonomists for standard genome sequencing and annotation.</title>
        <authorList>
            <consortium name="The Broad Institute Genomics Platform"/>
            <consortium name="The Broad Institute Genome Sequencing Center for Infectious Disease"/>
            <person name="Wu L."/>
            <person name="Ma J."/>
        </authorList>
    </citation>
    <scope>NUCLEOTIDE SEQUENCE [LARGE SCALE GENOMIC DNA]</scope>
    <source>
        <strain evidence="4">CCUG 61889</strain>
    </source>
</reference>
<evidence type="ECO:0000256" key="2">
    <source>
        <dbReference type="SAM" id="Phobius"/>
    </source>
</evidence>
<sequence>MIYKKGVNETLGAWIWILVGIALLLAIGYMVDRRNKQRNPAKTQTPKQISESVEQAKEKVHQLDVK</sequence>
<keyword evidence="2" id="KW-0472">Membrane</keyword>
<accession>A0ABV8B5E3</accession>
<feature type="region of interest" description="Disordered" evidence="1">
    <location>
        <begin position="37"/>
        <end position="66"/>
    </location>
</feature>
<evidence type="ECO:0000313" key="4">
    <source>
        <dbReference type="Proteomes" id="UP001595752"/>
    </source>
</evidence>
<keyword evidence="2" id="KW-0812">Transmembrane</keyword>
<keyword evidence="2" id="KW-1133">Transmembrane helix</keyword>
<dbReference type="EMBL" id="JBHRZT010000052">
    <property type="protein sequence ID" value="MFC3884352.1"/>
    <property type="molecule type" value="Genomic_DNA"/>
</dbReference>
<proteinExistence type="predicted"/>
<protein>
    <submittedName>
        <fullName evidence="3">Uncharacterized protein</fullName>
    </submittedName>
</protein>
<gene>
    <name evidence="3" type="ORF">ACFOU2_12925</name>
</gene>
<name>A0ABV8B5E3_9BACI</name>
<evidence type="ECO:0000256" key="1">
    <source>
        <dbReference type="SAM" id="MobiDB-lite"/>
    </source>
</evidence>
<keyword evidence="4" id="KW-1185">Reference proteome</keyword>
<organism evidence="3 4">
    <name type="scientific">Bacillus songklensis</name>
    <dbReference type="NCBI Taxonomy" id="1069116"/>
    <lineage>
        <taxon>Bacteria</taxon>
        <taxon>Bacillati</taxon>
        <taxon>Bacillota</taxon>
        <taxon>Bacilli</taxon>
        <taxon>Bacillales</taxon>
        <taxon>Bacillaceae</taxon>
        <taxon>Bacillus</taxon>
    </lineage>
</organism>
<comment type="caution">
    <text evidence="3">The sequence shown here is derived from an EMBL/GenBank/DDBJ whole genome shotgun (WGS) entry which is preliminary data.</text>
</comment>
<feature type="compositionally biased region" description="Basic and acidic residues" evidence="1">
    <location>
        <begin position="54"/>
        <end position="66"/>
    </location>
</feature>
<dbReference type="Proteomes" id="UP001595752">
    <property type="component" value="Unassembled WGS sequence"/>
</dbReference>